<gene>
    <name evidence="3" type="ORF">K1X11_005115</name>
</gene>
<reference evidence="3 4" key="1">
    <citation type="submission" date="2021-08" db="EMBL/GenBank/DDBJ databases">
        <authorList>
            <person name="Zhang D."/>
            <person name="Zhang A."/>
            <person name="Wang L."/>
        </authorList>
    </citation>
    <scope>NUCLEOTIDE SEQUENCE [LARGE SCALE GENOMIC DNA]</scope>
    <source>
        <strain evidence="3 4">WL0086</strain>
    </source>
</reference>
<dbReference type="InterPro" id="IPR003599">
    <property type="entry name" value="Ig_sub"/>
</dbReference>
<proteinExistence type="predicted"/>
<dbReference type="RefSeq" id="WP_221031872.1">
    <property type="nucleotide sequence ID" value="NZ_CP139781.1"/>
</dbReference>
<accession>A0ABZ1CB10</accession>
<evidence type="ECO:0000313" key="3">
    <source>
        <dbReference type="EMBL" id="WRQ88774.1"/>
    </source>
</evidence>
<dbReference type="InterPro" id="IPR013783">
    <property type="entry name" value="Ig-like_fold"/>
</dbReference>
<organism evidence="3 4">
    <name type="scientific">Actomonas aquatica</name>
    <dbReference type="NCBI Taxonomy" id="2866162"/>
    <lineage>
        <taxon>Bacteria</taxon>
        <taxon>Pseudomonadati</taxon>
        <taxon>Verrucomicrobiota</taxon>
        <taxon>Opitutia</taxon>
        <taxon>Opitutales</taxon>
        <taxon>Opitutaceae</taxon>
        <taxon>Actomonas</taxon>
    </lineage>
</organism>
<evidence type="ECO:0000256" key="1">
    <source>
        <dbReference type="SAM" id="SignalP"/>
    </source>
</evidence>
<dbReference type="EMBL" id="CP139781">
    <property type="protein sequence ID" value="WRQ88774.1"/>
    <property type="molecule type" value="Genomic_DNA"/>
</dbReference>
<reference evidence="3 4" key="2">
    <citation type="submission" date="2023-12" db="EMBL/GenBank/DDBJ databases">
        <title>Description of an unclassified Opitutus bacterium of Verrucomicrobiota.</title>
        <authorList>
            <person name="Zhang D.-F."/>
        </authorList>
    </citation>
    <scope>NUCLEOTIDE SEQUENCE [LARGE SCALE GENOMIC DNA]</scope>
    <source>
        <strain evidence="3 4">WL0086</strain>
    </source>
</reference>
<dbReference type="InterPro" id="IPR036179">
    <property type="entry name" value="Ig-like_dom_sf"/>
</dbReference>
<keyword evidence="1" id="KW-0732">Signal</keyword>
<keyword evidence="4" id="KW-1185">Reference proteome</keyword>
<protein>
    <submittedName>
        <fullName evidence="3">Immunoglobulin domain-containing protein</fullName>
    </submittedName>
</protein>
<dbReference type="SUPFAM" id="SSF48726">
    <property type="entry name" value="Immunoglobulin"/>
    <property type="match status" value="1"/>
</dbReference>
<name>A0ABZ1CB10_9BACT</name>
<feature type="domain" description="Immunoglobulin" evidence="2">
    <location>
        <begin position="55"/>
        <end position="130"/>
    </location>
</feature>
<dbReference type="SMART" id="SM00409">
    <property type="entry name" value="IG"/>
    <property type="match status" value="2"/>
</dbReference>
<feature type="domain" description="Immunoglobulin" evidence="2">
    <location>
        <begin position="465"/>
        <end position="542"/>
    </location>
</feature>
<dbReference type="CDD" id="cd00096">
    <property type="entry name" value="Ig"/>
    <property type="match status" value="1"/>
</dbReference>
<feature type="chain" id="PRO_5045859908" evidence="1">
    <location>
        <begin position="26"/>
        <end position="826"/>
    </location>
</feature>
<sequence>MPCPLPLRRLTFLAVCTLAPLGVNADPITELPVDRSLFDTNVEIFTEPFEAHLPGQPHFPRPGANVILRATTLPGDHLQWFRDSDPVAPDVTTRELRLKNVTPADTGVYWARITRDGVSVDTAPVPLNVVTAPSSSLVDPTFVNRSVPPGDMLPYSLLVENNAGEIGYLRFFSNFFSGSWGWLSPGGDYSETVYAWSYGESQVDEVATLLPDGSHLRVANSRLTRIDRQGQSTVIDYQGEIPLEVHQWNLAENGDLLHLAGAHLLCLASDGAVRATLLPETVDWASFTQLTPFRDGSGRLLIQGYDNDARPVARVLEADAVPVAGSSTIHTLEGQPPTRLTNGDWVEVANSTLRRYGPDLTLISESDLGRWSTLSWQPLPDGYLYAFVVGQGILRLDTELNQDMGFSVQLPTDAAPSHGRSFLLSGDRLFVSGQFDIADDLATRLVARLDLTGNASGHAPRPFINSRDSVLGGHVLTLDAFAIGNGPFTYEWLNLDQPNLQFPAEPSITLSPYNATNAGRYVVKVTSAAGTAYSEAFDLRGSNSVPVLRNLSARLPLGPNQPVLSMGIVVAPQLPLELLPQPSQVVVARGIGPTLAEFEVPNPLADPMLQLSTDSSAPTQWTNDDWRPLNGFDILAFNAIGYLPLLPGSADSQLSATLSPGVHHLQVLAKPGDSGITLGEIYALYTTPQNATFTNLSLRARTGDGDDTVIGGFVIDDPAELGRPVRLLIRAIGPGLLDFNVADVATDPVLQIFDHTGALVASNDNWSDDASNTLADTALRVGAFALAVNSTDAAVLLELAPGPYTAQVSVADGQHGQILLELYVVP</sequence>
<dbReference type="Gene3D" id="2.60.40.10">
    <property type="entry name" value="Immunoglobulins"/>
    <property type="match status" value="2"/>
</dbReference>
<feature type="signal peptide" evidence="1">
    <location>
        <begin position="1"/>
        <end position="25"/>
    </location>
</feature>
<evidence type="ECO:0000313" key="4">
    <source>
        <dbReference type="Proteomes" id="UP000738431"/>
    </source>
</evidence>
<dbReference type="Proteomes" id="UP000738431">
    <property type="component" value="Chromosome"/>
</dbReference>
<evidence type="ECO:0000259" key="2">
    <source>
        <dbReference type="SMART" id="SM00409"/>
    </source>
</evidence>